<reference evidence="3" key="1">
    <citation type="journal article" date="2020" name="mSystems">
        <title>Genome- and Community-Level Interaction Insights into Carbon Utilization and Element Cycling Functions of Hydrothermarchaeota in Hydrothermal Sediment.</title>
        <authorList>
            <person name="Zhou Z."/>
            <person name="Liu Y."/>
            <person name="Xu W."/>
            <person name="Pan J."/>
            <person name="Luo Z.H."/>
            <person name="Li M."/>
        </authorList>
    </citation>
    <scope>NUCLEOTIDE SEQUENCE [LARGE SCALE GENOMIC DNA]</scope>
    <source>
        <strain evidence="3">SpSt-500</strain>
    </source>
</reference>
<dbReference type="AlphaFoldDB" id="A0A832G7S5"/>
<gene>
    <name evidence="3" type="ORF">ENS56_12450</name>
</gene>
<dbReference type="Pfam" id="PF05016">
    <property type="entry name" value="ParE_toxin"/>
    <property type="match status" value="1"/>
</dbReference>
<dbReference type="NCBIfam" id="TIGR02385">
    <property type="entry name" value="RelE_StbE"/>
    <property type="match status" value="1"/>
</dbReference>
<accession>A0A832G7S5</accession>
<dbReference type="EMBL" id="DSVI01000019">
    <property type="protein sequence ID" value="HGT48840.1"/>
    <property type="molecule type" value="Genomic_DNA"/>
</dbReference>
<keyword evidence="2" id="KW-1277">Toxin-antitoxin system</keyword>
<sequence>MPTDKYQIRLLRIAEEDFTEIISFIADDNPTAAEEMAVKIEKNIELLAENPMLGRIPRDEDIKNLGYRYIIIQNYIVFYTIEEKTILIHRILHGARNYKSLL</sequence>
<dbReference type="InterPro" id="IPR035093">
    <property type="entry name" value="RelE/ParE_toxin_dom_sf"/>
</dbReference>
<dbReference type="InterPro" id="IPR007712">
    <property type="entry name" value="RelE/ParE_toxin"/>
</dbReference>
<evidence type="ECO:0000256" key="1">
    <source>
        <dbReference type="ARBA" id="ARBA00006226"/>
    </source>
</evidence>
<evidence type="ECO:0000256" key="2">
    <source>
        <dbReference type="ARBA" id="ARBA00022649"/>
    </source>
</evidence>
<comment type="caution">
    <text evidence="3">The sequence shown here is derived from an EMBL/GenBank/DDBJ whole genome shotgun (WGS) entry which is preliminary data.</text>
</comment>
<protein>
    <submittedName>
        <fullName evidence="3">Type II toxin-antitoxin system RelE/ParE family toxin</fullName>
    </submittedName>
</protein>
<proteinExistence type="inferred from homology"/>
<dbReference type="SUPFAM" id="SSF143011">
    <property type="entry name" value="RelE-like"/>
    <property type="match status" value="1"/>
</dbReference>
<comment type="similarity">
    <text evidence="1">Belongs to the RelE toxin family.</text>
</comment>
<evidence type="ECO:0000313" key="3">
    <source>
        <dbReference type="EMBL" id="HGT48840.1"/>
    </source>
</evidence>
<dbReference type="Gene3D" id="3.30.2310.20">
    <property type="entry name" value="RelE-like"/>
    <property type="match status" value="1"/>
</dbReference>
<organism evidence="3">
    <name type="scientific">Ignavibacterium album</name>
    <dbReference type="NCBI Taxonomy" id="591197"/>
    <lineage>
        <taxon>Bacteria</taxon>
        <taxon>Pseudomonadati</taxon>
        <taxon>Ignavibacteriota</taxon>
        <taxon>Ignavibacteria</taxon>
        <taxon>Ignavibacteriales</taxon>
        <taxon>Ignavibacteriaceae</taxon>
        <taxon>Ignavibacterium</taxon>
    </lineage>
</organism>
<dbReference type="PANTHER" id="PTHR33755">
    <property type="entry name" value="TOXIN PARE1-RELATED"/>
    <property type="match status" value="1"/>
</dbReference>
<dbReference type="InterPro" id="IPR051803">
    <property type="entry name" value="TA_system_RelE-like_toxin"/>
</dbReference>
<name>A0A832G7S5_9BACT</name>